<dbReference type="Pfam" id="PF04480">
    <property type="entry name" value="DUF559"/>
    <property type="match status" value="1"/>
</dbReference>
<dbReference type="EMBL" id="CCNE01000055">
    <property type="protein sequence ID" value="CDX61123.1"/>
    <property type="molecule type" value="Genomic_DNA"/>
</dbReference>
<accession>A0A090GB65</accession>
<dbReference type="Proteomes" id="UP000046122">
    <property type="component" value="Unassembled WGS sequence"/>
</dbReference>
<evidence type="ECO:0000313" key="3">
    <source>
        <dbReference type="Proteomes" id="UP000046122"/>
    </source>
</evidence>
<dbReference type="InterPro" id="IPR007569">
    <property type="entry name" value="DUF559"/>
</dbReference>
<dbReference type="PANTHER" id="PTHR38590:SF1">
    <property type="entry name" value="BLL0828 PROTEIN"/>
    <property type="match status" value="1"/>
</dbReference>
<evidence type="ECO:0000313" key="2">
    <source>
        <dbReference type="EMBL" id="CDX61123.1"/>
    </source>
</evidence>
<sequence length="147" mass="16848">MPEGRMRGSAVRGRNEPKVTRARELRQVENDAEERLWHELRGRRLNGHKFVRQLPIGPYFADFACRGANLVVEVDGSQHAGRSRDRYRDETMNGNGWSVLRVWHADVLTSRASVLETIVAALDGRLDRKMIGIDVRFLPAARSEQER</sequence>
<protein>
    <recommendedName>
        <fullName evidence="1">DUF559 domain-containing protein</fullName>
    </recommendedName>
</protein>
<dbReference type="AlphaFoldDB" id="A0A090GB65"/>
<organism evidence="2 3">
    <name type="scientific">Mesorhizobium plurifarium</name>
    <dbReference type="NCBI Taxonomy" id="69974"/>
    <lineage>
        <taxon>Bacteria</taxon>
        <taxon>Pseudomonadati</taxon>
        <taxon>Pseudomonadota</taxon>
        <taxon>Alphaproteobacteria</taxon>
        <taxon>Hyphomicrobiales</taxon>
        <taxon>Phyllobacteriaceae</taxon>
        <taxon>Mesorhizobium</taxon>
    </lineage>
</organism>
<proteinExistence type="predicted"/>
<dbReference type="SUPFAM" id="SSF52980">
    <property type="entry name" value="Restriction endonuclease-like"/>
    <property type="match status" value="1"/>
</dbReference>
<evidence type="ECO:0000259" key="1">
    <source>
        <dbReference type="Pfam" id="PF04480"/>
    </source>
</evidence>
<dbReference type="PANTHER" id="PTHR38590">
    <property type="entry name" value="BLL0828 PROTEIN"/>
    <property type="match status" value="1"/>
</dbReference>
<dbReference type="InterPro" id="IPR011335">
    <property type="entry name" value="Restrct_endonuc-II-like"/>
</dbReference>
<dbReference type="CDD" id="cd01038">
    <property type="entry name" value="Endonuclease_DUF559"/>
    <property type="match status" value="1"/>
</dbReference>
<name>A0A090GB65_MESPL</name>
<gene>
    <name evidence="2" type="ORF">MPL3365_590001</name>
</gene>
<dbReference type="InterPro" id="IPR047216">
    <property type="entry name" value="Endonuclease_DUF559_bact"/>
</dbReference>
<reference evidence="2 3" key="1">
    <citation type="submission" date="2014-08" db="EMBL/GenBank/DDBJ databases">
        <authorList>
            <person name="Moulin Lionel"/>
        </authorList>
    </citation>
    <scope>NUCLEOTIDE SEQUENCE [LARGE SCALE GENOMIC DNA]</scope>
</reference>
<feature type="domain" description="DUF559" evidence="1">
    <location>
        <begin position="20"/>
        <end position="122"/>
    </location>
</feature>
<dbReference type="Gene3D" id="3.40.960.10">
    <property type="entry name" value="VSR Endonuclease"/>
    <property type="match status" value="1"/>
</dbReference>